<evidence type="ECO:0000313" key="6">
    <source>
        <dbReference type="Proteomes" id="UP000429523"/>
    </source>
</evidence>
<evidence type="ECO:0000313" key="7">
    <source>
        <dbReference type="Proteomes" id="UP000437068"/>
    </source>
</evidence>
<evidence type="ECO:0000313" key="5">
    <source>
        <dbReference type="EMBL" id="KAE9268834.1"/>
    </source>
</evidence>
<dbReference type="AlphaFoldDB" id="A0A6A3D9L7"/>
<evidence type="ECO:0000313" key="8">
    <source>
        <dbReference type="Proteomes" id="UP000440732"/>
    </source>
</evidence>
<dbReference type="Proteomes" id="UP000441208">
    <property type="component" value="Unassembled WGS sequence"/>
</dbReference>
<evidence type="ECO:0000313" key="1">
    <source>
        <dbReference type="EMBL" id="KAE8918274.1"/>
    </source>
</evidence>
<comment type="caution">
    <text evidence="1">The sequence shown here is derived from an EMBL/GenBank/DDBJ whole genome shotgun (WGS) entry which is preliminary data.</text>
</comment>
<evidence type="ECO:0000313" key="2">
    <source>
        <dbReference type="EMBL" id="KAE9059749.1"/>
    </source>
</evidence>
<dbReference type="EMBL" id="QXFY01006417">
    <property type="protein sequence ID" value="KAE9268834.1"/>
    <property type="molecule type" value="Genomic_DNA"/>
</dbReference>
<evidence type="ECO:0000313" key="4">
    <source>
        <dbReference type="EMBL" id="KAE9264964.1"/>
    </source>
</evidence>
<evidence type="ECO:0000313" key="10">
    <source>
        <dbReference type="Proteomes" id="UP000486351"/>
    </source>
</evidence>
<dbReference type="EMBL" id="QXGF01005911">
    <property type="protein sequence ID" value="KAE8918274.1"/>
    <property type="molecule type" value="Genomic_DNA"/>
</dbReference>
<name>A0A6A3D9L7_9STRA</name>
<organism evidence="1 6">
    <name type="scientific">Phytophthora fragariae</name>
    <dbReference type="NCBI Taxonomy" id="53985"/>
    <lineage>
        <taxon>Eukaryota</taxon>
        <taxon>Sar</taxon>
        <taxon>Stramenopiles</taxon>
        <taxon>Oomycota</taxon>
        <taxon>Peronosporomycetes</taxon>
        <taxon>Peronosporales</taxon>
        <taxon>Peronosporaceae</taxon>
        <taxon>Phytophthora</taxon>
    </lineage>
</organism>
<dbReference type="EMBL" id="QXGE01006569">
    <property type="protein sequence ID" value="KAE9264964.1"/>
    <property type="molecule type" value="Genomic_DNA"/>
</dbReference>
<evidence type="ECO:0000313" key="9">
    <source>
        <dbReference type="Proteomes" id="UP000441208"/>
    </source>
</evidence>
<dbReference type="Proteomes" id="UP000429523">
    <property type="component" value="Unassembled WGS sequence"/>
</dbReference>
<dbReference type="Proteomes" id="UP000486351">
    <property type="component" value="Unassembled WGS sequence"/>
</dbReference>
<protein>
    <submittedName>
        <fullName evidence="1">Uncharacterized protein</fullName>
    </submittedName>
</protein>
<dbReference type="Proteomes" id="UP000440732">
    <property type="component" value="Unassembled WGS sequence"/>
</dbReference>
<evidence type="ECO:0000313" key="3">
    <source>
        <dbReference type="EMBL" id="KAE9062646.1"/>
    </source>
</evidence>
<accession>A0A6A3D9L7</accession>
<proteinExistence type="predicted"/>
<sequence length="35" mass="3572">MKRLSSSGPFASMLSPDSRLMAGVAGMTVSKANAD</sequence>
<dbReference type="EMBL" id="QXFZ01005934">
    <property type="protein sequence ID" value="KAE9059749.1"/>
    <property type="molecule type" value="Genomic_DNA"/>
</dbReference>
<gene>
    <name evidence="4" type="ORF">PF001_g31078</name>
    <name evidence="3" type="ORF">PF006_g31121</name>
    <name evidence="2" type="ORF">PF007_g30847</name>
    <name evidence="5" type="ORF">PF008_g31022</name>
    <name evidence="1" type="ORF">PF009_g31409</name>
</gene>
<dbReference type="EMBL" id="QXGA01006571">
    <property type="protein sequence ID" value="KAE9062646.1"/>
    <property type="molecule type" value="Genomic_DNA"/>
</dbReference>
<reference evidence="6 7" key="1">
    <citation type="submission" date="2018-08" db="EMBL/GenBank/DDBJ databases">
        <title>Genomic investigation of the strawberry pathogen Phytophthora fragariae indicates pathogenicity is determined by transcriptional variation in three key races.</title>
        <authorList>
            <person name="Adams T.M."/>
            <person name="Armitage A.D."/>
            <person name="Sobczyk M.K."/>
            <person name="Bates H.J."/>
            <person name="Dunwell J.M."/>
            <person name="Nellist C.F."/>
            <person name="Harrison R.J."/>
        </authorList>
    </citation>
    <scope>NUCLEOTIDE SEQUENCE [LARGE SCALE GENOMIC DNA]</scope>
    <source>
        <strain evidence="4 7">A4</strain>
        <strain evidence="3 8">NOV-5</strain>
        <strain evidence="2 9">NOV-71</strain>
        <strain evidence="5 10">NOV-77</strain>
        <strain evidence="1 6">NOV-9</strain>
    </source>
</reference>
<dbReference type="Proteomes" id="UP000437068">
    <property type="component" value="Unassembled WGS sequence"/>
</dbReference>